<protein>
    <submittedName>
        <fullName evidence="1">Uncharacterized protein</fullName>
    </submittedName>
</protein>
<evidence type="ECO:0000313" key="1">
    <source>
        <dbReference type="EMBL" id="ARF62901.1"/>
    </source>
</evidence>
<proteinExistence type="predicted"/>
<dbReference type="KEGG" id="svu:B1H20_17030"/>
<reference evidence="1 2" key="1">
    <citation type="submission" date="2017-03" db="EMBL/GenBank/DDBJ databases">
        <title>Complete Genome Sequence of a natural compounds producer, Streptomyces violaceus S21.</title>
        <authorList>
            <person name="Zhong C."/>
            <person name="Zhao Z."/>
            <person name="Fu J."/>
            <person name="Zong G."/>
            <person name="Qin R."/>
            <person name="Cao G."/>
        </authorList>
    </citation>
    <scope>NUCLEOTIDE SEQUENCE [LARGE SCALE GENOMIC DNA]</scope>
    <source>
        <strain evidence="1 2">S21</strain>
    </source>
</reference>
<dbReference type="AlphaFoldDB" id="A0A1V0UCN6"/>
<name>A0A1V0UCN6_STRVN</name>
<organism evidence="1 2">
    <name type="scientific">Streptomyces violaceoruber</name>
    <dbReference type="NCBI Taxonomy" id="1935"/>
    <lineage>
        <taxon>Bacteria</taxon>
        <taxon>Bacillati</taxon>
        <taxon>Actinomycetota</taxon>
        <taxon>Actinomycetes</taxon>
        <taxon>Kitasatosporales</taxon>
        <taxon>Streptomycetaceae</taxon>
        <taxon>Streptomyces</taxon>
        <taxon>Streptomyces violaceoruber group</taxon>
    </lineage>
</organism>
<dbReference type="EMBL" id="CP020570">
    <property type="protein sequence ID" value="ARF62901.1"/>
    <property type="molecule type" value="Genomic_DNA"/>
</dbReference>
<evidence type="ECO:0000313" key="2">
    <source>
        <dbReference type="Proteomes" id="UP000192445"/>
    </source>
</evidence>
<dbReference type="Proteomes" id="UP000192445">
    <property type="component" value="Chromosome"/>
</dbReference>
<sequence length="64" mass="7580">MTWAALLEQWALIECDFQQTYGIDLDTPGLMRARSWRWLKARIYGLLSAETRINRHFAPPERSK</sequence>
<dbReference type="STRING" id="1935.B1H20_17030"/>
<gene>
    <name evidence="1" type="ORF">B1H20_17030</name>
</gene>
<accession>A0A1V0UCN6</accession>